<proteinExistence type="predicted"/>
<dbReference type="InterPro" id="IPR029063">
    <property type="entry name" value="SAM-dependent_MTases_sf"/>
</dbReference>
<sequence>MRQKEIKKVVREGYAKIAKQSSSCCAPVNSCCGSTDLAQNISKSIGYTEEELEAVPEGANLGLGCGNPVALASLREGETVLDLGS</sequence>
<dbReference type="AlphaFoldDB" id="X1LHV7"/>
<evidence type="ECO:0008006" key="2">
    <source>
        <dbReference type="Google" id="ProtNLM"/>
    </source>
</evidence>
<comment type="caution">
    <text evidence="1">The sequence shown here is derived from an EMBL/GenBank/DDBJ whole genome shotgun (WGS) entry which is preliminary data.</text>
</comment>
<evidence type="ECO:0000313" key="1">
    <source>
        <dbReference type="EMBL" id="GAI18693.1"/>
    </source>
</evidence>
<gene>
    <name evidence="1" type="ORF">S06H3_32854</name>
</gene>
<dbReference type="Gene3D" id="3.40.50.150">
    <property type="entry name" value="Vaccinia Virus protein VP39"/>
    <property type="match status" value="1"/>
</dbReference>
<feature type="non-terminal residue" evidence="1">
    <location>
        <position position="85"/>
    </location>
</feature>
<reference evidence="1" key="1">
    <citation type="journal article" date="2014" name="Front. Microbiol.">
        <title>High frequency of phylogenetically diverse reductive dehalogenase-homologous genes in deep subseafloor sedimentary metagenomes.</title>
        <authorList>
            <person name="Kawai M."/>
            <person name="Futagami T."/>
            <person name="Toyoda A."/>
            <person name="Takaki Y."/>
            <person name="Nishi S."/>
            <person name="Hori S."/>
            <person name="Arai W."/>
            <person name="Tsubouchi T."/>
            <person name="Morono Y."/>
            <person name="Uchiyama I."/>
            <person name="Ito T."/>
            <person name="Fujiyama A."/>
            <person name="Inagaki F."/>
            <person name="Takami H."/>
        </authorList>
    </citation>
    <scope>NUCLEOTIDE SEQUENCE</scope>
    <source>
        <strain evidence="1">Expedition CK06-06</strain>
    </source>
</reference>
<protein>
    <recommendedName>
        <fullName evidence="2">Arsenite S-adenosylmethyltransferase</fullName>
    </recommendedName>
</protein>
<organism evidence="1">
    <name type="scientific">marine sediment metagenome</name>
    <dbReference type="NCBI Taxonomy" id="412755"/>
    <lineage>
        <taxon>unclassified sequences</taxon>
        <taxon>metagenomes</taxon>
        <taxon>ecological metagenomes</taxon>
    </lineage>
</organism>
<dbReference type="EMBL" id="BARV01019560">
    <property type="protein sequence ID" value="GAI18693.1"/>
    <property type="molecule type" value="Genomic_DNA"/>
</dbReference>
<accession>X1LHV7</accession>
<name>X1LHV7_9ZZZZ</name>